<dbReference type="InterPro" id="IPR001455">
    <property type="entry name" value="TusA-like"/>
</dbReference>
<dbReference type="EMBL" id="JADBEB010000001">
    <property type="protein sequence ID" value="MBE1492508.1"/>
    <property type="molecule type" value="Genomic_DNA"/>
</dbReference>
<proteinExistence type="inferred from homology"/>
<dbReference type="Gene3D" id="3.30.110.40">
    <property type="entry name" value="TusA-like domain"/>
    <property type="match status" value="1"/>
</dbReference>
<evidence type="ECO:0000313" key="5">
    <source>
        <dbReference type="Proteomes" id="UP000649753"/>
    </source>
</evidence>
<dbReference type="SUPFAM" id="SSF64307">
    <property type="entry name" value="SirA-like"/>
    <property type="match status" value="1"/>
</dbReference>
<organism evidence="4 5">
    <name type="scientific">Plantactinospora soyae</name>
    <dbReference type="NCBI Taxonomy" id="1544732"/>
    <lineage>
        <taxon>Bacteria</taxon>
        <taxon>Bacillati</taxon>
        <taxon>Actinomycetota</taxon>
        <taxon>Actinomycetes</taxon>
        <taxon>Micromonosporales</taxon>
        <taxon>Micromonosporaceae</taxon>
        <taxon>Plantactinospora</taxon>
    </lineage>
</organism>
<reference evidence="4" key="1">
    <citation type="submission" date="2020-10" db="EMBL/GenBank/DDBJ databases">
        <title>Sequencing the genomes of 1000 actinobacteria strains.</title>
        <authorList>
            <person name="Klenk H.-P."/>
        </authorList>
    </citation>
    <scope>NUCLEOTIDE SEQUENCE</scope>
    <source>
        <strain evidence="4">DSM 46832</strain>
    </source>
</reference>
<evidence type="ECO:0000256" key="2">
    <source>
        <dbReference type="SAM" id="MobiDB-lite"/>
    </source>
</evidence>
<evidence type="ECO:0000256" key="1">
    <source>
        <dbReference type="ARBA" id="ARBA00008984"/>
    </source>
</evidence>
<dbReference type="PROSITE" id="PS01148">
    <property type="entry name" value="UPF0033"/>
    <property type="match status" value="1"/>
</dbReference>
<dbReference type="Proteomes" id="UP000649753">
    <property type="component" value="Unassembled WGS sequence"/>
</dbReference>
<dbReference type="Pfam" id="PF01206">
    <property type="entry name" value="TusA"/>
    <property type="match status" value="1"/>
</dbReference>
<feature type="domain" description="UPF0033" evidence="3">
    <location>
        <begin position="38"/>
        <end position="62"/>
    </location>
</feature>
<accession>A0A927R468</accession>
<comment type="caution">
    <text evidence="4">The sequence shown here is derived from an EMBL/GenBank/DDBJ whole genome shotgun (WGS) entry which is preliminary data.</text>
</comment>
<sequence length="107" mass="10970">MNGPTSGPVPPAPRHAPASAGPAAESGAESTRTPDEVVDCLGQRCPLPVIAAARRLVELPVGGVLRVLADDPAAAIDIPAWCRMRGQELLGTSTVAGSPAYDIRRAH</sequence>
<feature type="region of interest" description="Disordered" evidence="2">
    <location>
        <begin position="1"/>
        <end position="35"/>
    </location>
</feature>
<name>A0A927R468_9ACTN</name>
<dbReference type="PANTHER" id="PTHR33279:SF6">
    <property type="entry name" value="SULFUR CARRIER PROTEIN YEDF-RELATED"/>
    <property type="match status" value="1"/>
</dbReference>
<dbReference type="PANTHER" id="PTHR33279">
    <property type="entry name" value="SULFUR CARRIER PROTEIN YEDF-RELATED"/>
    <property type="match status" value="1"/>
</dbReference>
<gene>
    <name evidence="4" type="ORF">H4W31_008146</name>
</gene>
<evidence type="ECO:0000259" key="3">
    <source>
        <dbReference type="PROSITE" id="PS01148"/>
    </source>
</evidence>
<feature type="compositionally biased region" description="Low complexity" evidence="2">
    <location>
        <begin position="15"/>
        <end position="28"/>
    </location>
</feature>
<dbReference type="InterPro" id="IPR036868">
    <property type="entry name" value="TusA-like_sf"/>
</dbReference>
<protein>
    <submittedName>
        <fullName evidence="4">TusA-related sulfurtransferase</fullName>
    </submittedName>
</protein>
<dbReference type="CDD" id="cd00291">
    <property type="entry name" value="SirA_YedF_YeeD"/>
    <property type="match status" value="1"/>
</dbReference>
<keyword evidence="5" id="KW-1185">Reference proteome</keyword>
<comment type="similarity">
    <text evidence="1">Belongs to the sulfur carrier protein TusA family.</text>
</comment>
<dbReference type="AlphaFoldDB" id="A0A927R468"/>
<evidence type="ECO:0000313" key="4">
    <source>
        <dbReference type="EMBL" id="MBE1492508.1"/>
    </source>
</evidence>